<keyword evidence="2" id="KW-0805">Transcription regulation</keyword>
<dbReference type="InterPro" id="IPR013325">
    <property type="entry name" value="RNA_pol_sigma_r2"/>
</dbReference>
<organism evidence="8 11">
    <name type="scientific">Leptospira kmetyi</name>
    <dbReference type="NCBI Taxonomy" id="408139"/>
    <lineage>
        <taxon>Bacteria</taxon>
        <taxon>Pseudomonadati</taxon>
        <taxon>Spirochaetota</taxon>
        <taxon>Spirochaetia</taxon>
        <taxon>Leptospirales</taxon>
        <taxon>Leptospiraceae</taxon>
        <taxon>Leptospira</taxon>
    </lineage>
</organism>
<protein>
    <submittedName>
        <fullName evidence="8">Sigma-70 family RNA polymerase sigma factor</fullName>
    </submittedName>
</protein>
<evidence type="ECO:0000256" key="3">
    <source>
        <dbReference type="ARBA" id="ARBA00023082"/>
    </source>
</evidence>
<keyword evidence="4" id="KW-0238">DNA-binding</keyword>
<dbReference type="NCBIfam" id="TIGR02937">
    <property type="entry name" value="sigma70-ECF"/>
    <property type="match status" value="1"/>
</dbReference>
<name>A0A2M9XL86_9LEPT</name>
<dbReference type="InterPro" id="IPR007630">
    <property type="entry name" value="RNA_pol_sigma70_r4"/>
</dbReference>
<dbReference type="InterPro" id="IPR036388">
    <property type="entry name" value="WH-like_DNA-bd_sf"/>
</dbReference>
<dbReference type="InterPro" id="IPR013324">
    <property type="entry name" value="RNA_pol_sigma_r3/r4-like"/>
</dbReference>
<reference evidence="9 10" key="1">
    <citation type="submission" date="2017-07" db="EMBL/GenBank/DDBJ databases">
        <title>Leptospira spp. isolated from tropical soils.</title>
        <authorList>
            <person name="Thibeaux R."/>
            <person name="Iraola G."/>
            <person name="Ferres I."/>
            <person name="Bierque E."/>
            <person name="Girault D."/>
            <person name="Soupe-Gilbert M.-E."/>
            <person name="Picardeau M."/>
            <person name="Goarant C."/>
        </authorList>
    </citation>
    <scope>NUCLEOTIDE SEQUENCE [LARGE SCALE GENOMIC DNA]</scope>
    <source>
        <strain evidence="9 10">JW2-C-B1</strain>
    </source>
</reference>
<dbReference type="RefSeq" id="WP_010574055.1">
    <property type="nucleotide sequence ID" value="NZ_CP033614.1"/>
</dbReference>
<dbReference type="Proteomes" id="UP000231919">
    <property type="component" value="Unassembled WGS sequence"/>
</dbReference>
<dbReference type="InterPro" id="IPR007627">
    <property type="entry name" value="RNA_pol_sigma70_r2"/>
</dbReference>
<evidence type="ECO:0000256" key="5">
    <source>
        <dbReference type="ARBA" id="ARBA00023163"/>
    </source>
</evidence>
<dbReference type="SUPFAM" id="SSF88659">
    <property type="entry name" value="Sigma3 and sigma4 domains of RNA polymerase sigma factors"/>
    <property type="match status" value="1"/>
</dbReference>
<proteinExistence type="inferred from homology"/>
<evidence type="ECO:0000313" key="9">
    <source>
        <dbReference type="EMBL" id="PJZ28224.1"/>
    </source>
</evidence>
<keyword evidence="3" id="KW-0731">Sigma factor</keyword>
<evidence type="ECO:0000256" key="1">
    <source>
        <dbReference type="ARBA" id="ARBA00010641"/>
    </source>
</evidence>
<evidence type="ECO:0000256" key="4">
    <source>
        <dbReference type="ARBA" id="ARBA00023125"/>
    </source>
</evidence>
<dbReference type="InterPro" id="IPR039425">
    <property type="entry name" value="RNA_pol_sigma-70-like"/>
</dbReference>
<dbReference type="EMBL" id="CP033614">
    <property type="protein sequence ID" value="AYV55089.1"/>
    <property type="molecule type" value="Genomic_DNA"/>
</dbReference>
<dbReference type="Pfam" id="PF04542">
    <property type="entry name" value="Sigma70_r2"/>
    <property type="match status" value="1"/>
</dbReference>
<dbReference type="GO" id="GO:0003677">
    <property type="term" value="F:DNA binding"/>
    <property type="evidence" value="ECO:0007669"/>
    <property type="project" value="UniProtKB-KW"/>
</dbReference>
<dbReference type="PANTHER" id="PTHR43133">
    <property type="entry name" value="RNA POLYMERASE ECF-TYPE SIGMA FACTO"/>
    <property type="match status" value="1"/>
</dbReference>
<dbReference type="Gene3D" id="1.10.10.10">
    <property type="entry name" value="Winged helix-like DNA-binding domain superfamily/Winged helix DNA-binding domain"/>
    <property type="match status" value="1"/>
</dbReference>
<dbReference type="AlphaFoldDB" id="A0A2M9XL86"/>
<dbReference type="EMBL" id="NPDP01000045">
    <property type="protein sequence ID" value="PJZ28224.1"/>
    <property type="molecule type" value="Genomic_DNA"/>
</dbReference>
<dbReference type="GO" id="GO:0006352">
    <property type="term" value="P:DNA-templated transcription initiation"/>
    <property type="evidence" value="ECO:0007669"/>
    <property type="project" value="InterPro"/>
</dbReference>
<dbReference type="Pfam" id="PF04545">
    <property type="entry name" value="Sigma70_r4"/>
    <property type="match status" value="1"/>
</dbReference>
<evidence type="ECO:0000313" key="11">
    <source>
        <dbReference type="Proteomes" id="UP000276407"/>
    </source>
</evidence>
<accession>A0A2M9XL86</accession>
<feature type="domain" description="RNA polymerase sigma-70 region 2" evidence="6">
    <location>
        <begin position="15"/>
        <end position="82"/>
    </location>
</feature>
<evidence type="ECO:0000259" key="6">
    <source>
        <dbReference type="Pfam" id="PF04542"/>
    </source>
</evidence>
<evidence type="ECO:0000313" key="8">
    <source>
        <dbReference type="EMBL" id="AYV55089.1"/>
    </source>
</evidence>
<evidence type="ECO:0000313" key="10">
    <source>
        <dbReference type="Proteomes" id="UP000231919"/>
    </source>
</evidence>
<dbReference type="GO" id="GO:0016987">
    <property type="term" value="F:sigma factor activity"/>
    <property type="evidence" value="ECO:0007669"/>
    <property type="project" value="UniProtKB-KW"/>
</dbReference>
<dbReference type="KEGG" id="lkm:EFP84_05910"/>
<dbReference type="Gene3D" id="1.10.1740.10">
    <property type="match status" value="1"/>
</dbReference>
<feature type="domain" description="RNA polymerase sigma-70 region 4" evidence="7">
    <location>
        <begin position="124"/>
        <end position="170"/>
    </location>
</feature>
<sequence length="183" mass="21656">MNQNTKDRIFDFDGLYSRNYEKIFRFLLSKNASREEAEEVCQETFIKVLKHWDKFDPSKGNETSWMITIAKNLFLDWIKKKGPIETREVFDSQKVLESVSKEQTNANDEEEMKRRLEILNESVESLPHLEKNIIVLRFLRKHTIKETAELLGISVRTVNRKTYASLTVLRRILKKSNLEFEGL</sequence>
<keyword evidence="5" id="KW-0804">Transcription</keyword>
<dbReference type="Proteomes" id="UP000276407">
    <property type="component" value="Chromosome 1"/>
</dbReference>
<comment type="similarity">
    <text evidence="1">Belongs to the sigma-70 factor family. ECF subfamily.</text>
</comment>
<gene>
    <name evidence="9" type="ORF">CH378_19165</name>
    <name evidence="8" type="ORF">EFP84_05910</name>
</gene>
<dbReference type="InterPro" id="IPR014284">
    <property type="entry name" value="RNA_pol_sigma-70_dom"/>
</dbReference>
<dbReference type="OrthoDB" id="340239at2"/>
<dbReference type="SUPFAM" id="SSF88946">
    <property type="entry name" value="Sigma2 domain of RNA polymerase sigma factors"/>
    <property type="match status" value="1"/>
</dbReference>
<dbReference type="PANTHER" id="PTHR43133:SF46">
    <property type="entry name" value="RNA POLYMERASE SIGMA-70 FACTOR ECF SUBFAMILY"/>
    <property type="match status" value="1"/>
</dbReference>
<evidence type="ECO:0000259" key="7">
    <source>
        <dbReference type="Pfam" id="PF04545"/>
    </source>
</evidence>
<reference evidence="8 11" key="2">
    <citation type="submission" date="2018-11" db="EMBL/GenBank/DDBJ databases">
        <title>Complete genome sequence of Leptospira kmetyi isolate LS 001/16 from soil sample associated with a leptospirosis patient in Kelantan.</title>
        <authorList>
            <person name="Muhammad Yusoff F."/>
            <person name="Muhammad Yusoff S."/>
            <person name="Ahmad M.N."/>
            <person name="Yusof N.Y."/>
            <person name="Aziah I."/>
        </authorList>
    </citation>
    <scope>NUCLEOTIDE SEQUENCE [LARGE SCALE GENOMIC DNA]</scope>
    <source>
        <strain evidence="8 11">LS 001/16</strain>
    </source>
</reference>
<evidence type="ECO:0000256" key="2">
    <source>
        <dbReference type="ARBA" id="ARBA00023015"/>
    </source>
</evidence>
<keyword evidence="10" id="KW-1185">Reference proteome</keyword>